<proteinExistence type="predicted"/>
<reference evidence="1 2" key="1">
    <citation type="submission" date="2017-12" db="EMBL/GenBank/DDBJ databases">
        <title>Sequencing the genomes of 1000 Actinobacteria strains.</title>
        <authorList>
            <person name="Klenk H.-P."/>
        </authorList>
    </citation>
    <scope>NUCLEOTIDE SEQUENCE [LARGE SCALE GENOMIC DNA]</scope>
    <source>
        <strain evidence="1 2">DSM 45165</strain>
    </source>
</reference>
<evidence type="ECO:0000313" key="1">
    <source>
        <dbReference type="EMBL" id="PKV97930.1"/>
    </source>
</evidence>
<gene>
    <name evidence="1" type="ORF">ATK30_8933</name>
</gene>
<dbReference type="EMBL" id="PJMY01000003">
    <property type="protein sequence ID" value="PKV97930.1"/>
    <property type="molecule type" value="Genomic_DNA"/>
</dbReference>
<organism evidence="1 2">
    <name type="scientific">Amycolatopsis echigonensis</name>
    <dbReference type="NCBI Taxonomy" id="2576905"/>
    <lineage>
        <taxon>Bacteria</taxon>
        <taxon>Bacillati</taxon>
        <taxon>Actinomycetota</taxon>
        <taxon>Actinomycetes</taxon>
        <taxon>Pseudonocardiales</taxon>
        <taxon>Pseudonocardiaceae</taxon>
        <taxon>Amycolatopsis</taxon>
    </lineage>
</organism>
<comment type="caution">
    <text evidence="1">The sequence shown here is derived from an EMBL/GenBank/DDBJ whole genome shotgun (WGS) entry which is preliminary data.</text>
</comment>
<dbReference type="Proteomes" id="UP000233750">
    <property type="component" value="Unassembled WGS sequence"/>
</dbReference>
<accession>A0A2N3WVP3</accession>
<sequence>MERELRREDLRWRRELDREQLERRAHACLEFLTVSRRQLRVVKKMRVALVNAAAGSATSREEVGDREQDVELAYAEVVETAVSLEVLCPAEIHEQVEVVIKKISELWSALWTAWAATEGSSQDNVHDALADAEKAEWRARKARGALVELVREHLAR</sequence>
<dbReference type="AlphaFoldDB" id="A0A2N3WVP3"/>
<name>A0A2N3WVP3_9PSEU</name>
<protein>
    <submittedName>
        <fullName evidence="1">Uncharacterized protein</fullName>
    </submittedName>
</protein>
<evidence type="ECO:0000313" key="2">
    <source>
        <dbReference type="Proteomes" id="UP000233750"/>
    </source>
</evidence>
<keyword evidence="2" id="KW-1185">Reference proteome</keyword>